<dbReference type="InterPro" id="IPR000868">
    <property type="entry name" value="Isochorismatase-like_dom"/>
</dbReference>
<accession>A0ABW6ZJE2</accession>
<keyword evidence="4" id="KW-1185">Reference proteome</keyword>
<dbReference type="RefSeq" id="WP_394009824.1">
    <property type="nucleotide sequence ID" value="NZ_JBAFUR010000004.1"/>
</dbReference>
<organism evidence="3 4">
    <name type="scientific">Xanthobacter aminoxidans</name>
    <dbReference type="NCBI Taxonomy" id="186280"/>
    <lineage>
        <taxon>Bacteria</taxon>
        <taxon>Pseudomonadati</taxon>
        <taxon>Pseudomonadota</taxon>
        <taxon>Alphaproteobacteria</taxon>
        <taxon>Hyphomicrobiales</taxon>
        <taxon>Xanthobacteraceae</taxon>
        <taxon>Xanthobacter</taxon>
    </lineage>
</organism>
<gene>
    <name evidence="3" type="ORF">V5F30_17130</name>
</gene>
<evidence type="ECO:0000313" key="3">
    <source>
        <dbReference type="EMBL" id="MFG1253936.1"/>
    </source>
</evidence>
<proteinExistence type="predicted"/>
<dbReference type="InterPro" id="IPR036380">
    <property type="entry name" value="Isochorismatase-like_sf"/>
</dbReference>
<dbReference type="PANTHER" id="PTHR43540:SF15">
    <property type="entry name" value="BLR5631 PROTEIN"/>
    <property type="match status" value="1"/>
</dbReference>
<dbReference type="Pfam" id="PF00857">
    <property type="entry name" value="Isochorismatase"/>
    <property type="match status" value="1"/>
</dbReference>
<reference evidence="3 4" key="1">
    <citation type="submission" date="2024-02" db="EMBL/GenBank/DDBJ databases">
        <title>Expansion and revision of Xanthobacter and proposal of Roseixanthobacter gen. nov.</title>
        <authorList>
            <person name="Soltysiak M.P.M."/>
            <person name="Jalihal A."/>
            <person name="Ory A."/>
            <person name="Chrisophersen C."/>
            <person name="Lee A.D."/>
            <person name="Boulton J."/>
            <person name="Springer M."/>
        </authorList>
    </citation>
    <scope>NUCLEOTIDE SEQUENCE [LARGE SCALE GENOMIC DNA]</scope>
    <source>
        <strain evidence="3 4">CB5</strain>
    </source>
</reference>
<sequence length="168" mass="17430">MSRTLLVIDIQQDYFPGGVLPLWQAEETEARIVTAIGKARAAGDRIVLVRHVSTAPKGLFAADGPGIAIRPAILAAAGDAPLVTKSFADAFQETDLAAQLAGTDELLVCGMMTQNCVVFTALSRDADGFSVKVIGDLCTAPIEVVHRIALNAIGSKTTLVTAAEAGLA</sequence>
<dbReference type="Gene3D" id="3.40.50.850">
    <property type="entry name" value="Isochorismatase-like"/>
    <property type="match status" value="1"/>
</dbReference>
<dbReference type="EMBL" id="JBAFUR010000004">
    <property type="protein sequence ID" value="MFG1253936.1"/>
    <property type="molecule type" value="Genomic_DNA"/>
</dbReference>
<evidence type="ECO:0000313" key="4">
    <source>
        <dbReference type="Proteomes" id="UP001604043"/>
    </source>
</evidence>
<dbReference type="SUPFAM" id="SSF52499">
    <property type="entry name" value="Isochorismatase-like hydrolases"/>
    <property type="match status" value="1"/>
</dbReference>
<name>A0ABW6ZJE2_9HYPH</name>
<protein>
    <submittedName>
        <fullName evidence="3">Isochorismatase family protein</fullName>
    </submittedName>
</protein>
<dbReference type="PANTHER" id="PTHR43540">
    <property type="entry name" value="PEROXYUREIDOACRYLATE/UREIDOACRYLATE AMIDOHYDROLASE-RELATED"/>
    <property type="match status" value="1"/>
</dbReference>
<evidence type="ECO:0000259" key="2">
    <source>
        <dbReference type="Pfam" id="PF00857"/>
    </source>
</evidence>
<evidence type="ECO:0000256" key="1">
    <source>
        <dbReference type="ARBA" id="ARBA00022801"/>
    </source>
</evidence>
<dbReference type="Proteomes" id="UP001604043">
    <property type="component" value="Unassembled WGS sequence"/>
</dbReference>
<comment type="caution">
    <text evidence="3">The sequence shown here is derived from an EMBL/GenBank/DDBJ whole genome shotgun (WGS) entry which is preliminary data.</text>
</comment>
<keyword evidence="1" id="KW-0378">Hydrolase</keyword>
<feature type="domain" description="Isochorismatase-like" evidence="2">
    <location>
        <begin position="5"/>
        <end position="163"/>
    </location>
</feature>
<dbReference type="InterPro" id="IPR050272">
    <property type="entry name" value="Isochorismatase-like_hydrls"/>
</dbReference>